<comment type="caution">
    <text evidence="8">The sequence shown here is derived from an EMBL/GenBank/DDBJ whole genome shotgun (WGS) entry which is preliminary data.</text>
</comment>
<comment type="function">
    <text evidence="6">Part of the dynactin complex that activates the molecular motor dynein for ultra-processive transport along microtubules.</text>
</comment>
<keyword evidence="8" id="KW-0808">Transferase</keyword>
<comment type="subcellular location">
    <subcellularLocation>
        <location evidence="1">Cytoplasm</location>
        <location evidence="1">Cytoskeleton</location>
    </subcellularLocation>
</comment>
<evidence type="ECO:0000256" key="4">
    <source>
        <dbReference type="ARBA" id="ARBA00022490"/>
    </source>
</evidence>
<protein>
    <recommendedName>
        <fullName evidence="3">Dynactin subunit 6</fullName>
    </recommendedName>
</protein>
<dbReference type="PANTHER" id="PTHR13072">
    <property type="entry name" value="DYNACTIN 6"/>
    <property type="match status" value="1"/>
</dbReference>
<dbReference type="InterPro" id="IPR011004">
    <property type="entry name" value="Trimer_LpxA-like_sf"/>
</dbReference>
<evidence type="ECO:0000256" key="2">
    <source>
        <dbReference type="ARBA" id="ARBA00007719"/>
    </source>
</evidence>
<organism evidence="8 9">
    <name type="scientific">Cystoisospora suis</name>
    <dbReference type="NCBI Taxonomy" id="483139"/>
    <lineage>
        <taxon>Eukaryota</taxon>
        <taxon>Sar</taxon>
        <taxon>Alveolata</taxon>
        <taxon>Apicomplexa</taxon>
        <taxon>Conoidasida</taxon>
        <taxon>Coccidia</taxon>
        <taxon>Eucoccidiorida</taxon>
        <taxon>Eimeriorina</taxon>
        <taxon>Sarcocystidae</taxon>
        <taxon>Cystoisospora</taxon>
    </lineage>
</organism>
<gene>
    <name evidence="8" type="ORF">CSUI_000886</name>
</gene>
<dbReference type="GO" id="GO:0016740">
    <property type="term" value="F:transferase activity"/>
    <property type="evidence" value="ECO:0007669"/>
    <property type="project" value="UniProtKB-KW"/>
</dbReference>
<dbReference type="InterPro" id="IPR027777">
    <property type="entry name" value="DCTN6"/>
</dbReference>
<evidence type="ECO:0000256" key="3">
    <source>
        <dbReference type="ARBA" id="ARBA00016573"/>
    </source>
</evidence>
<dbReference type="GO" id="GO:0005869">
    <property type="term" value="C:dynactin complex"/>
    <property type="evidence" value="ECO:0007669"/>
    <property type="project" value="InterPro"/>
</dbReference>
<reference evidence="8 9" key="1">
    <citation type="journal article" date="2017" name="Int. J. Parasitol.">
        <title>The genome of the protozoan parasite Cystoisospora suis and a reverse vaccinology approach to identify vaccine candidates.</title>
        <authorList>
            <person name="Palmieri N."/>
            <person name="Shrestha A."/>
            <person name="Ruttkowski B."/>
            <person name="Beck T."/>
            <person name="Vogl C."/>
            <person name="Tomley F."/>
            <person name="Blake D.P."/>
            <person name="Joachim A."/>
        </authorList>
    </citation>
    <scope>NUCLEOTIDE SEQUENCE [LARGE SCALE GENOMIC DNA]</scope>
    <source>
        <strain evidence="8 9">Wien I</strain>
    </source>
</reference>
<comment type="similarity">
    <text evidence="2">Belongs to the dynactin subunits 5/6 family. Dynactin subunit 6 subfamily.</text>
</comment>
<dbReference type="SUPFAM" id="SSF51161">
    <property type="entry name" value="Trimeric LpxA-like enzymes"/>
    <property type="match status" value="1"/>
</dbReference>
<dbReference type="RefSeq" id="XP_067926929.1">
    <property type="nucleotide sequence ID" value="XM_068061093.1"/>
</dbReference>
<dbReference type="Proteomes" id="UP000221165">
    <property type="component" value="Unassembled WGS sequence"/>
</dbReference>
<dbReference type="VEuPathDB" id="ToxoDB:CSUI_000886"/>
<accession>A0A2C6LAP9</accession>
<dbReference type="AlphaFoldDB" id="A0A2C6LAP9"/>
<evidence type="ECO:0000256" key="5">
    <source>
        <dbReference type="ARBA" id="ARBA00023212"/>
    </source>
</evidence>
<keyword evidence="9" id="KW-1185">Reference proteome</keyword>
<evidence type="ECO:0000256" key="6">
    <source>
        <dbReference type="ARBA" id="ARBA00034687"/>
    </source>
</evidence>
<evidence type="ECO:0000313" key="9">
    <source>
        <dbReference type="Proteomes" id="UP000221165"/>
    </source>
</evidence>
<evidence type="ECO:0000313" key="8">
    <source>
        <dbReference type="EMBL" id="PHJ25257.1"/>
    </source>
</evidence>
<dbReference type="GeneID" id="94424304"/>
<dbReference type="GO" id="GO:0007052">
    <property type="term" value="P:mitotic spindle organization"/>
    <property type="evidence" value="ECO:0007669"/>
    <property type="project" value="TreeGrafter"/>
</dbReference>
<name>A0A2C6LAP9_9APIC</name>
<keyword evidence="4" id="KW-0963">Cytoplasm</keyword>
<dbReference type="OrthoDB" id="330372at2759"/>
<keyword evidence="5" id="KW-0206">Cytoskeleton</keyword>
<feature type="region of interest" description="Disordered" evidence="7">
    <location>
        <begin position="1"/>
        <end position="43"/>
    </location>
</feature>
<feature type="compositionally biased region" description="Low complexity" evidence="7">
    <location>
        <begin position="10"/>
        <end position="19"/>
    </location>
</feature>
<evidence type="ECO:0000256" key="7">
    <source>
        <dbReference type="SAM" id="MobiDB-lite"/>
    </source>
</evidence>
<sequence length="194" mass="20449">MAPGLDSTEAETTGGPEATPGDRSRPGAPGTHKKGKNSKEPLVHPQAVLKGKIELAEGCCVGVASLLDGGESGIVLDKNTVVEDRVRIINSGSEPMIIGRYTWIEDRAVIQDVRKIGDFVRIEAGAEVIACEEIGNGCNVAEGAKVKSRGIIPPQTIFYGDAGLVAYDPSSMVRQAASAVAQLPTHRRLLTNHI</sequence>
<dbReference type="GO" id="GO:0070840">
    <property type="term" value="F:dynein complex binding"/>
    <property type="evidence" value="ECO:0007669"/>
    <property type="project" value="TreeGrafter"/>
</dbReference>
<dbReference type="Gene3D" id="2.160.10.10">
    <property type="entry name" value="Hexapeptide repeat proteins"/>
    <property type="match status" value="1"/>
</dbReference>
<dbReference type="PANTHER" id="PTHR13072:SF0">
    <property type="entry name" value="DYNACTIN SUBUNIT 6"/>
    <property type="match status" value="1"/>
</dbReference>
<dbReference type="EMBL" id="MIGC01000352">
    <property type="protein sequence ID" value="PHJ25257.1"/>
    <property type="molecule type" value="Genomic_DNA"/>
</dbReference>
<proteinExistence type="inferred from homology"/>
<evidence type="ECO:0000256" key="1">
    <source>
        <dbReference type="ARBA" id="ARBA00004245"/>
    </source>
</evidence>